<dbReference type="AlphaFoldDB" id="A0A388TA71"/>
<evidence type="ECO:0000313" key="2">
    <source>
        <dbReference type="Proteomes" id="UP000269352"/>
    </source>
</evidence>
<evidence type="ECO:0000313" key="1">
    <source>
        <dbReference type="EMBL" id="GBR73162.1"/>
    </source>
</evidence>
<accession>A0A388TA71</accession>
<gene>
    <name evidence="1" type="ORF">NO1_0592</name>
</gene>
<dbReference type="EMBL" id="BGZN01000006">
    <property type="protein sequence ID" value="GBR73162.1"/>
    <property type="molecule type" value="Genomic_DNA"/>
</dbReference>
<dbReference type="Proteomes" id="UP000269352">
    <property type="component" value="Unassembled WGS sequence"/>
</dbReference>
<reference evidence="1 2" key="1">
    <citation type="journal article" date="2019" name="ISME J.">
        <title>Genome analyses of uncultured TG2/ZB3 bacteria in 'Margulisbacteria' specifically attached to ectosymbiotic spirochetes of protists in the termite gut.</title>
        <authorList>
            <person name="Utami Y.D."/>
            <person name="Kuwahara H."/>
            <person name="Igai K."/>
            <person name="Murakami T."/>
            <person name="Sugaya K."/>
            <person name="Morikawa T."/>
            <person name="Nagura Y."/>
            <person name="Yuki M."/>
            <person name="Deevong P."/>
            <person name="Inoue T."/>
            <person name="Kihara K."/>
            <person name="Lo N."/>
            <person name="Yamada A."/>
            <person name="Ohkuma M."/>
            <person name="Hongoh Y."/>
        </authorList>
    </citation>
    <scope>NUCLEOTIDE SEQUENCE [LARGE SCALE GENOMIC DNA]</scope>
    <source>
        <strain evidence="1">NkOx7-01</strain>
    </source>
</reference>
<sequence length="134" mass="15323">MAEPITVSIDFLEELRQRLKMEGSIPRVKIYGESVKSLEPPYIVLKPIYSADRKTVQVYIHFDRSQNNARIAAETYAVKELPILVKDFLRKMVSGVEYISKVHDTGNIAGIWDNDDGTLSMTRELFFVITSIKN</sequence>
<proteinExistence type="predicted"/>
<keyword evidence="2" id="KW-1185">Reference proteome</keyword>
<name>A0A388TA71_TERA1</name>
<protein>
    <submittedName>
        <fullName evidence="1">Uncharacterized protein</fullName>
    </submittedName>
</protein>
<comment type="caution">
    <text evidence="1">The sequence shown here is derived from an EMBL/GenBank/DDBJ whole genome shotgun (WGS) entry which is preliminary data.</text>
</comment>
<organism evidence="1 2">
    <name type="scientific">Termititenax aidoneus</name>
    <dbReference type="NCBI Taxonomy" id="2218524"/>
    <lineage>
        <taxon>Bacteria</taxon>
        <taxon>Bacillati</taxon>
        <taxon>Candidatus Margulisiibacteriota</taxon>
        <taxon>Candidatus Termititenacia</taxon>
        <taxon>Candidatus Termititenacales</taxon>
        <taxon>Candidatus Termititenacaceae</taxon>
        <taxon>Candidatus Termititenax</taxon>
    </lineage>
</organism>